<accession>A0A1U7IPZ0</accession>
<dbReference type="OrthoDB" id="488057at2"/>
<evidence type="ECO:0000313" key="1">
    <source>
        <dbReference type="EMBL" id="OKH39405.1"/>
    </source>
</evidence>
<dbReference type="EMBL" id="MRCE01000005">
    <property type="protein sequence ID" value="OKH39405.1"/>
    <property type="molecule type" value="Genomic_DNA"/>
</dbReference>
<protein>
    <submittedName>
        <fullName evidence="1">Uncharacterized protein</fullName>
    </submittedName>
</protein>
<reference evidence="1 2" key="1">
    <citation type="submission" date="2016-11" db="EMBL/GenBank/DDBJ databases">
        <title>Draft Genome Sequences of Nine Cyanobacterial Strains from Diverse Habitats.</title>
        <authorList>
            <person name="Zhu T."/>
            <person name="Hou S."/>
            <person name="Lu X."/>
            <person name="Hess W.R."/>
        </authorList>
    </citation>
    <scope>NUCLEOTIDE SEQUENCE [LARGE SCALE GENOMIC DNA]</scope>
    <source>
        <strain evidence="1 2">IAM M-71</strain>
    </source>
</reference>
<proteinExistence type="predicted"/>
<dbReference type="STRING" id="454136.NIES2119_06610"/>
<dbReference type="RefSeq" id="WP_073592660.1">
    <property type="nucleotide sequence ID" value="NZ_MRCE01000005.1"/>
</dbReference>
<comment type="caution">
    <text evidence="1">The sequence shown here is derived from an EMBL/GenBank/DDBJ whole genome shotgun (WGS) entry which is preliminary data.</text>
</comment>
<evidence type="ECO:0000313" key="2">
    <source>
        <dbReference type="Proteomes" id="UP000185860"/>
    </source>
</evidence>
<organism evidence="1 2">
    <name type="scientific">[Phormidium ambiguum] IAM M-71</name>
    <dbReference type="NCBI Taxonomy" id="454136"/>
    <lineage>
        <taxon>Bacteria</taxon>
        <taxon>Bacillati</taxon>
        <taxon>Cyanobacteriota</taxon>
        <taxon>Cyanophyceae</taxon>
        <taxon>Oscillatoriophycideae</taxon>
        <taxon>Aerosakkonematales</taxon>
        <taxon>Aerosakkonemataceae</taxon>
        <taxon>Floridanema</taxon>
    </lineage>
</organism>
<dbReference type="Proteomes" id="UP000185860">
    <property type="component" value="Unassembled WGS sequence"/>
</dbReference>
<dbReference type="AlphaFoldDB" id="A0A1U7IPZ0"/>
<gene>
    <name evidence="1" type="ORF">NIES2119_06610</name>
</gene>
<sequence>MIQLFRFVGLTFPILAVQSVALMSVQVLAVTFTPAATTRNSPEILLANKPRILQIIPQLDGKAYLMGNGGTFIGLVSSDPTVNDSICNPFGPFGSKDGILSIRNRSGNLGNLYSQISAYNSYANNPPILIYEGKRVVYLTKNEDLDDTLDPDLLLDSLCNKNYQ</sequence>
<name>A0A1U7IPZ0_9CYAN</name>